<dbReference type="EC" id="5.1.3.13" evidence="2"/>
<comment type="caution">
    <text evidence="2">The sequence shown here is derived from an EMBL/GenBank/DDBJ whole genome shotgun (WGS) entry which is preliminary data.</text>
</comment>
<dbReference type="PANTHER" id="PTHR21047">
    <property type="entry name" value="DTDP-6-DEOXY-D-GLUCOSE-3,5 EPIMERASE"/>
    <property type="match status" value="1"/>
</dbReference>
<evidence type="ECO:0000256" key="1">
    <source>
        <dbReference type="PIRSR" id="PIRSR600888-3"/>
    </source>
</evidence>
<name>A0A4Y7RC46_9FIRM</name>
<accession>A0A4Y7RC46</accession>
<dbReference type="Pfam" id="PF00908">
    <property type="entry name" value="dTDP_sugar_isom"/>
    <property type="match status" value="1"/>
</dbReference>
<dbReference type="RefSeq" id="WP_243123916.1">
    <property type="nucleotide sequence ID" value="NZ_QFGA01000001.1"/>
</dbReference>
<dbReference type="InterPro" id="IPR011051">
    <property type="entry name" value="RmlC_Cupin_sf"/>
</dbReference>
<dbReference type="SUPFAM" id="SSF51182">
    <property type="entry name" value="RmlC-like cupins"/>
    <property type="match status" value="1"/>
</dbReference>
<keyword evidence="3" id="KW-1185">Reference proteome</keyword>
<protein>
    <submittedName>
        <fullName evidence="2">dTDP-4-dehydrorhamnose 3,5-epimerase</fullName>
        <ecNumber evidence="2">5.1.3.13</ecNumber>
    </submittedName>
</protein>
<dbReference type="PANTHER" id="PTHR21047:SF2">
    <property type="entry name" value="THYMIDINE DIPHOSPHO-4-KETO-RHAMNOSE 3,5-EPIMERASE"/>
    <property type="match status" value="1"/>
</dbReference>
<dbReference type="Gene3D" id="2.60.120.10">
    <property type="entry name" value="Jelly Rolls"/>
    <property type="match status" value="1"/>
</dbReference>
<dbReference type="GO" id="GO:0000271">
    <property type="term" value="P:polysaccharide biosynthetic process"/>
    <property type="evidence" value="ECO:0007669"/>
    <property type="project" value="TreeGrafter"/>
</dbReference>
<dbReference type="Proteomes" id="UP000298324">
    <property type="component" value="Unassembled WGS sequence"/>
</dbReference>
<dbReference type="InterPro" id="IPR014710">
    <property type="entry name" value="RmlC-like_jellyroll"/>
</dbReference>
<gene>
    <name evidence="2" type="primary">rmlC</name>
    <name evidence="2" type="ORF">Psch_00117</name>
</gene>
<dbReference type="InterPro" id="IPR000888">
    <property type="entry name" value="RmlC-like"/>
</dbReference>
<proteinExistence type="predicted"/>
<dbReference type="AlphaFoldDB" id="A0A4Y7RC46"/>
<evidence type="ECO:0000313" key="2">
    <source>
        <dbReference type="EMBL" id="TEB06585.1"/>
    </source>
</evidence>
<organism evidence="2 3">
    <name type="scientific">Pelotomaculum schinkii</name>
    <dbReference type="NCBI Taxonomy" id="78350"/>
    <lineage>
        <taxon>Bacteria</taxon>
        <taxon>Bacillati</taxon>
        <taxon>Bacillota</taxon>
        <taxon>Clostridia</taxon>
        <taxon>Eubacteriales</taxon>
        <taxon>Desulfotomaculaceae</taxon>
        <taxon>Pelotomaculum</taxon>
    </lineage>
</organism>
<dbReference type="GO" id="GO:0005829">
    <property type="term" value="C:cytosol"/>
    <property type="evidence" value="ECO:0007669"/>
    <property type="project" value="TreeGrafter"/>
</dbReference>
<dbReference type="EMBL" id="QFGA01000001">
    <property type="protein sequence ID" value="TEB06585.1"/>
    <property type="molecule type" value="Genomic_DNA"/>
</dbReference>
<dbReference type="GO" id="GO:0008830">
    <property type="term" value="F:dTDP-4-dehydrorhamnose 3,5-epimerase activity"/>
    <property type="evidence" value="ECO:0007669"/>
    <property type="project" value="UniProtKB-EC"/>
</dbReference>
<feature type="site" description="Participates in a stacking interaction with the thymidine ring of dTDP-4-oxo-6-deoxyglucose" evidence="1">
    <location>
        <position position="134"/>
    </location>
</feature>
<sequence length="160" mass="18672">MRLEVYTIKFIEGVEVRSLKVVPDERGFLMEMLRCDWPEFMKFSQAYITACYPGVVKAWHYHKLQWDHFVCISGMARTVLCDLRDGSPTKGLVNVFHLGSLNPVLLKIPPFIYHGFAAEGNETSLIVNFPTELYNYNQPDEYRLPYNDPSIPYSWEDINR</sequence>
<reference evidence="2 3" key="1">
    <citation type="journal article" date="2018" name="Environ. Microbiol.">
        <title>Novel energy conservation strategies and behaviour of Pelotomaculum schinkii driving syntrophic propionate catabolism.</title>
        <authorList>
            <person name="Hidalgo-Ahumada C.A.P."/>
            <person name="Nobu M.K."/>
            <person name="Narihiro T."/>
            <person name="Tamaki H."/>
            <person name="Liu W.T."/>
            <person name="Kamagata Y."/>
            <person name="Stams A.J.M."/>
            <person name="Imachi H."/>
            <person name="Sousa D.Z."/>
        </authorList>
    </citation>
    <scope>NUCLEOTIDE SEQUENCE [LARGE SCALE GENOMIC DNA]</scope>
    <source>
        <strain evidence="2 3">HH</strain>
    </source>
</reference>
<evidence type="ECO:0000313" key="3">
    <source>
        <dbReference type="Proteomes" id="UP000298324"/>
    </source>
</evidence>
<keyword evidence="2" id="KW-0413">Isomerase</keyword>